<dbReference type="Proteomes" id="UP000199307">
    <property type="component" value="Unassembled WGS sequence"/>
</dbReference>
<organism evidence="1 2">
    <name type="scientific">Flavobacterium anhuiense</name>
    <dbReference type="NCBI Taxonomy" id="459526"/>
    <lineage>
        <taxon>Bacteria</taxon>
        <taxon>Pseudomonadati</taxon>
        <taxon>Bacteroidota</taxon>
        <taxon>Flavobacteriia</taxon>
        <taxon>Flavobacteriales</taxon>
        <taxon>Flavobacteriaceae</taxon>
        <taxon>Flavobacterium</taxon>
    </lineage>
</organism>
<comment type="caution">
    <text evidence="1">The sequence shown here is derived from an EMBL/GenBank/DDBJ whole genome shotgun (WGS) entry which is preliminary data.</text>
</comment>
<evidence type="ECO:0000313" key="2">
    <source>
        <dbReference type="Proteomes" id="UP000199307"/>
    </source>
</evidence>
<name>A0ABY0LQW5_9FLAO</name>
<dbReference type="EMBL" id="FMVC01000003">
    <property type="protein sequence ID" value="SCY51994.1"/>
    <property type="molecule type" value="Genomic_DNA"/>
</dbReference>
<protein>
    <submittedName>
        <fullName evidence="1">Uncharacterized protein</fullName>
    </submittedName>
</protein>
<gene>
    <name evidence="1" type="ORF">SAMN02927916_2393</name>
</gene>
<evidence type="ECO:0000313" key="1">
    <source>
        <dbReference type="EMBL" id="SCY51994.1"/>
    </source>
</evidence>
<accession>A0ABY0LQW5</accession>
<keyword evidence="2" id="KW-1185">Reference proteome</keyword>
<proteinExistence type="predicted"/>
<reference evidence="1 2" key="1">
    <citation type="submission" date="2016-10" db="EMBL/GenBank/DDBJ databases">
        <authorList>
            <person name="Varghese N."/>
            <person name="Submissions S."/>
        </authorList>
    </citation>
    <scope>NUCLEOTIDE SEQUENCE [LARGE SCALE GENOMIC DNA]</scope>
    <source>
        <strain evidence="1 2">CGMCC 1.6859</strain>
    </source>
</reference>
<sequence>MGEACPVENIDIVRWPISSLIYFFRTVFKPSVYKNRKIITEPPIKNAFYNN</sequence>